<dbReference type="AlphaFoldDB" id="A0A1T4X926"/>
<dbReference type="InterPro" id="IPR029044">
    <property type="entry name" value="Nucleotide-diphossugar_trans"/>
</dbReference>
<dbReference type="GO" id="GO:0009103">
    <property type="term" value="P:lipopolysaccharide biosynthetic process"/>
    <property type="evidence" value="ECO:0007669"/>
    <property type="project" value="UniProtKB-KW"/>
</dbReference>
<evidence type="ECO:0000256" key="1">
    <source>
        <dbReference type="ARBA" id="ARBA00022475"/>
    </source>
</evidence>
<feature type="domain" description="Glycosyltransferase 2-like" evidence="9">
    <location>
        <begin position="5"/>
        <end position="154"/>
    </location>
</feature>
<sequence>MQKISYVIPCYRSQHTVGGVVAEIAATMQTLPQYDYEVILVNDCSPDDTFGTIRSLVAADSHVVGVDLAKNFGQHAALMAGFHKCSGDIVVCLDDDGQTPADEVGKLLAKIDEGYDVVYASYDTKRQAGWRNLGSWVNSKMTEIMLGKPPELVVNSYFAARRFIVDEMLRYEHCYPYVIGLVLRSTKRICNVPVHHRAREEGRSGYTLSKLLNLWMNGFTSFSVKPLRIATYIGTLFAMAGFLYFIYIIIDHFTRAAAPIGWASTTALLLLLGGMILVVLGIMGEYVGRIYMCANAAPQYVEREVIRHEENDA</sequence>
<gene>
    <name evidence="10" type="ORF">SAMN02745178_01525</name>
</gene>
<dbReference type="GeneID" id="93337990"/>
<accession>A0A1T4X926</accession>
<keyword evidence="2" id="KW-0328">Glycosyltransferase</keyword>
<evidence type="ECO:0000259" key="9">
    <source>
        <dbReference type="Pfam" id="PF00535"/>
    </source>
</evidence>
<evidence type="ECO:0000256" key="3">
    <source>
        <dbReference type="ARBA" id="ARBA00022679"/>
    </source>
</evidence>
<feature type="transmembrane region" description="Helical" evidence="8">
    <location>
        <begin position="262"/>
        <end position="282"/>
    </location>
</feature>
<evidence type="ECO:0000313" key="11">
    <source>
        <dbReference type="Proteomes" id="UP000190286"/>
    </source>
</evidence>
<reference evidence="10 11" key="1">
    <citation type="submission" date="2017-02" db="EMBL/GenBank/DDBJ databases">
        <authorList>
            <person name="Peterson S.W."/>
        </authorList>
    </citation>
    <scope>NUCLEOTIDE SEQUENCE [LARGE SCALE GENOMIC DNA]</scope>
    <source>
        <strain evidence="10 11">ATCC 27749</strain>
    </source>
</reference>
<organism evidence="10 11">
    <name type="scientific">Gemmiger formicilis</name>
    <dbReference type="NCBI Taxonomy" id="745368"/>
    <lineage>
        <taxon>Bacteria</taxon>
        <taxon>Bacillati</taxon>
        <taxon>Bacillota</taxon>
        <taxon>Clostridia</taxon>
        <taxon>Eubacteriales</taxon>
        <taxon>Gemmiger</taxon>
    </lineage>
</organism>
<evidence type="ECO:0000256" key="4">
    <source>
        <dbReference type="ARBA" id="ARBA00022692"/>
    </source>
</evidence>
<keyword evidence="1" id="KW-1003">Cell membrane</keyword>
<protein>
    <submittedName>
        <fullName evidence="10">Undecaprenyl-phosphate 4-deoxy-4-formamido-L-arabinose transferase</fullName>
    </submittedName>
</protein>
<dbReference type="PANTHER" id="PTHR48090">
    <property type="entry name" value="UNDECAPRENYL-PHOSPHATE 4-DEOXY-4-FORMAMIDO-L-ARABINOSE TRANSFERASE-RELATED"/>
    <property type="match status" value="1"/>
</dbReference>
<keyword evidence="6 8" id="KW-1133">Transmembrane helix</keyword>
<dbReference type="InterPro" id="IPR001173">
    <property type="entry name" value="Glyco_trans_2-like"/>
</dbReference>
<evidence type="ECO:0000256" key="6">
    <source>
        <dbReference type="ARBA" id="ARBA00022989"/>
    </source>
</evidence>
<name>A0A1T4X926_9FIRM</name>
<dbReference type="OrthoDB" id="9807778at2"/>
<evidence type="ECO:0000256" key="2">
    <source>
        <dbReference type="ARBA" id="ARBA00022676"/>
    </source>
</evidence>
<keyword evidence="5" id="KW-0448">Lipopolysaccharide biosynthesis</keyword>
<dbReference type="GO" id="GO:0005886">
    <property type="term" value="C:plasma membrane"/>
    <property type="evidence" value="ECO:0007669"/>
    <property type="project" value="TreeGrafter"/>
</dbReference>
<dbReference type="Proteomes" id="UP000190286">
    <property type="component" value="Unassembled WGS sequence"/>
</dbReference>
<dbReference type="EMBL" id="FUYF01000007">
    <property type="protein sequence ID" value="SKA85618.1"/>
    <property type="molecule type" value="Genomic_DNA"/>
</dbReference>
<dbReference type="GO" id="GO:0099621">
    <property type="term" value="F:undecaprenyl-phosphate 4-deoxy-4-formamido-L-arabinose transferase activity"/>
    <property type="evidence" value="ECO:0007669"/>
    <property type="project" value="TreeGrafter"/>
</dbReference>
<dbReference type="RefSeq" id="WP_078784457.1">
    <property type="nucleotide sequence ID" value="NZ_CAKVSO010000005.1"/>
</dbReference>
<dbReference type="CDD" id="cd04187">
    <property type="entry name" value="DPM1_like_bac"/>
    <property type="match status" value="1"/>
</dbReference>
<feature type="transmembrane region" description="Helical" evidence="8">
    <location>
        <begin position="229"/>
        <end position="250"/>
    </location>
</feature>
<evidence type="ECO:0000313" key="10">
    <source>
        <dbReference type="EMBL" id="SKA85618.1"/>
    </source>
</evidence>
<proteinExistence type="predicted"/>
<evidence type="ECO:0000256" key="8">
    <source>
        <dbReference type="SAM" id="Phobius"/>
    </source>
</evidence>
<evidence type="ECO:0000256" key="5">
    <source>
        <dbReference type="ARBA" id="ARBA00022985"/>
    </source>
</evidence>
<dbReference type="STRING" id="745368.SAMN02745178_01525"/>
<keyword evidence="11" id="KW-1185">Reference proteome</keyword>
<keyword evidence="4 8" id="KW-0812">Transmembrane</keyword>
<dbReference type="SUPFAM" id="SSF53448">
    <property type="entry name" value="Nucleotide-diphospho-sugar transferases"/>
    <property type="match status" value="1"/>
</dbReference>
<dbReference type="Pfam" id="PF00535">
    <property type="entry name" value="Glycos_transf_2"/>
    <property type="match status" value="1"/>
</dbReference>
<keyword evidence="7 8" id="KW-0472">Membrane</keyword>
<dbReference type="Gene3D" id="3.90.550.10">
    <property type="entry name" value="Spore Coat Polysaccharide Biosynthesis Protein SpsA, Chain A"/>
    <property type="match status" value="1"/>
</dbReference>
<dbReference type="PANTHER" id="PTHR48090:SF3">
    <property type="entry name" value="UNDECAPRENYL-PHOSPHATE 4-DEOXY-4-FORMAMIDO-L-ARABINOSE TRANSFERASE"/>
    <property type="match status" value="1"/>
</dbReference>
<evidence type="ECO:0000256" key="7">
    <source>
        <dbReference type="ARBA" id="ARBA00023136"/>
    </source>
</evidence>
<keyword evidence="3 10" id="KW-0808">Transferase</keyword>
<dbReference type="InterPro" id="IPR050256">
    <property type="entry name" value="Glycosyltransferase_2"/>
</dbReference>